<dbReference type="EMBL" id="LWQS01000058">
    <property type="protein sequence ID" value="OAN45202.1"/>
    <property type="molecule type" value="Genomic_DNA"/>
</dbReference>
<keyword evidence="2" id="KW-0472">Membrane</keyword>
<dbReference type="Proteomes" id="UP000078287">
    <property type="component" value="Unassembled WGS sequence"/>
</dbReference>
<feature type="compositionally biased region" description="Pro residues" evidence="1">
    <location>
        <begin position="129"/>
        <end position="139"/>
    </location>
</feature>
<evidence type="ECO:0008006" key="5">
    <source>
        <dbReference type="Google" id="ProtNLM"/>
    </source>
</evidence>
<feature type="region of interest" description="Disordered" evidence="1">
    <location>
        <begin position="127"/>
        <end position="203"/>
    </location>
</feature>
<feature type="compositionally biased region" description="Pro residues" evidence="1">
    <location>
        <begin position="184"/>
        <end position="203"/>
    </location>
</feature>
<dbReference type="PANTHER" id="PTHR48125:SF10">
    <property type="entry name" value="OS12G0136300 PROTEIN"/>
    <property type="match status" value="1"/>
</dbReference>
<keyword evidence="4" id="KW-1185">Reference proteome</keyword>
<dbReference type="SUPFAM" id="SSF51126">
    <property type="entry name" value="Pectin lyase-like"/>
    <property type="match status" value="1"/>
</dbReference>
<dbReference type="PANTHER" id="PTHR48125">
    <property type="entry name" value="LP07818P1"/>
    <property type="match status" value="1"/>
</dbReference>
<dbReference type="STRING" id="1707952.A6A03_15460"/>
<reference evidence="3 4" key="1">
    <citation type="submission" date="2016-04" db="EMBL/GenBank/DDBJ databases">
        <title>Chloroflexus islandicus sp. nov., a thermophilic filamentous anoxygenic phototrophic bacterium from geyser Strokkur (Iceland).</title>
        <authorList>
            <person name="Gaisin V.A."/>
            <person name="Kalashnikov A.M."/>
            <person name="Sukhacheva M.V."/>
            <person name="Grouzdev D.S."/>
            <person name="Ivanov T.M."/>
            <person name="Kuznetsov B."/>
            <person name="Gorlenko V.M."/>
        </authorList>
    </citation>
    <scope>NUCLEOTIDE SEQUENCE [LARGE SCALE GENOMIC DNA]</scope>
    <source>
        <strain evidence="4">isl-2</strain>
    </source>
</reference>
<organism evidence="3 4">
    <name type="scientific">Chloroflexus islandicus</name>
    <dbReference type="NCBI Taxonomy" id="1707952"/>
    <lineage>
        <taxon>Bacteria</taxon>
        <taxon>Bacillati</taxon>
        <taxon>Chloroflexota</taxon>
        <taxon>Chloroflexia</taxon>
        <taxon>Chloroflexales</taxon>
        <taxon>Chloroflexineae</taxon>
        <taxon>Chloroflexaceae</taxon>
        <taxon>Chloroflexus</taxon>
    </lineage>
</organism>
<evidence type="ECO:0000256" key="1">
    <source>
        <dbReference type="SAM" id="MobiDB-lite"/>
    </source>
</evidence>
<dbReference type="Gene3D" id="2.160.20.20">
    <property type="match status" value="1"/>
</dbReference>
<accession>A0A178M8X7</accession>
<evidence type="ECO:0000313" key="4">
    <source>
        <dbReference type="Proteomes" id="UP000078287"/>
    </source>
</evidence>
<evidence type="ECO:0000313" key="3">
    <source>
        <dbReference type="EMBL" id="OAN45202.1"/>
    </source>
</evidence>
<gene>
    <name evidence="3" type="ORF">A6A03_15460</name>
</gene>
<keyword evidence="2" id="KW-0812">Transmembrane</keyword>
<proteinExistence type="predicted"/>
<evidence type="ECO:0000256" key="2">
    <source>
        <dbReference type="SAM" id="Phobius"/>
    </source>
</evidence>
<name>A0A178M8X7_9CHLR</name>
<feature type="transmembrane region" description="Helical" evidence="2">
    <location>
        <begin position="21"/>
        <end position="40"/>
    </location>
</feature>
<dbReference type="RefSeq" id="WP_066788046.1">
    <property type="nucleotide sequence ID" value="NZ_LWQS01000058.1"/>
</dbReference>
<protein>
    <recommendedName>
        <fullName evidence="5">Right handed beta helix domain-containing protein</fullName>
    </recommendedName>
</protein>
<sequence length="532" mass="54637">MSETESSPPPSPAPRFNRDTLLLIGALALLALGVALTFIFSPGTNDVANPVPTATSERPPTQVGPYPVQTSPAPAGGVATVGPAYPATQPTVDLAQTQTSVVLELTALAATVQAETTLTATAATAAPAYPVPEGTPPSQPTVAPTATVPPPPTSPPPTIAVPRPTSPPPPTPTTSDLVIDDSPTVPPPPTATPLPTATPAPTPIPALVLRGSTRWATGQSPIVLNRDVQIPPGSELIIEPGVEVRLAPGVSIYVDGGRMIALGQPNQPVRFVGATGARWSGIFGRPGGFIALEHTEIRGGGLGGTVLVSEEGGLVVRFSRITDNGGGVLVVDSRLEMTYSEIAGNDVPFGAALDAAYSRGNFVTLTGNRIGGNVLSAGAPMVRLANQNARDTLNLAIEGNLFRGGSANLQLTTNGTLQGTIVCNALIGDNLGLSLRSETVQVNPEGTFPMPLRVEQNFIEGHTPVIRPTYLTFGIGRGAASEIALDMRNNWWGHASGPYEPDANPQGIGEAVGSNITFAPWLTAPPACAPSR</sequence>
<keyword evidence="2" id="KW-1133">Transmembrane helix</keyword>
<dbReference type="AlphaFoldDB" id="A0A178M8X7"/>
<comment type="caution">
    <text evidence="3">The sequence shown here is derived from an EMBL/GenBank/DDBJ whole genome shotgun (WGS) entry which is preliminary data.</text>
</comment>
<dbReference type="InterPro" id="IPR011050">
    <property type="entry name" value="Pectin_lyase_fold/virulence"/>
</dbReference>
<dbReference type="OrthoDB" id="141662at2"/>
<feature type="compositionally biased region" description="Pro residues" evidence="1">
    <location>
        <begin position="147"/>
        <end position="172"/>
    </location>
</feature>
<dbReference type="InterPro" id="IPR012332">
    <property type="entry name" value="Autotransporter_pectin_lyase_C"/>
</dbReference>